<accession>A0A3N0XRB3</accession>
<organism evidence="2 3">
    <name type="scientific">Anabarilius grahami</name>
    <name type="common">Kanglang fish</name>
    <name type="synonym">Barilius grahami</name>
    <dbReference type="NCBI Taxonomy" id="495550"/>
    <lineage>
        <taxon>Eukaryota</taxon>
        <taxon>Metazoa</taxon>
        <taxon>Chordata</taxon>
        <taxon>Craniata</taxon>
        <taxon>Vertebrata</taxon>
        <taxon>Euteleostomi</taxon>
        <taxon>Actinopterygii</taxon>
        <taxon>Neopterygii</taxon>
        <taxon>Teleostei</taxon>
        <taxon>Ostariophysi</taxon>
        <taxon>Cypriniformes</taxon>
        <taxon>Xenocyprididae</taxon>
        <taxon>Xenocypridinae</taxon>
        <taxon>Xenocypridinae incertae sedis</taxon>
        <taxon>Anabarilius</taxon>
    </lineage>
</organism>
<keyword evidence="3" id="KW-1185">Reference proteome</keyword>
<dbReference type="Proteomes" id="UP000281406">
    <property type="component" value="Unassembled WGS sequence"/>
</dbReference>
<comment type="caution">
    <text evidence="2">The sequence shown here is derived from an EMBL/GenBank/DDBJ whole genome shotgun (WGS) entry which is preliminary data.</text>
</comment>
<name>A0A3N0XRB3_ANAGA</name>
<reference evidence="2 3" key="1">
    <citation type="submission" date="2018-10" db="EMBL/GenBank/DDBJ databases">
        <title>Genome assembly for a Yunnan-Guizhou Plateau 3E fish, Anabarilius grahami (Regan), and its evolutionary and genetic applications.</title>
        <authorList>
            <person name="Jiang W."/>
        </authorList>
    </citation>
    <scope>NUCLEOTIDE SEQUENCE [LARGE SCALE GENOMIC DNA]</scope>
    <source>
        <strain evidence="2">AG-KIZ</strain>
        <tissue evidence="2">Muscle</tissue>
    </source>
</reference>
<protein>
    <submittedName>
        <fullName evidence="2">Uncharacterized protein</fullName>
    </submittedName>
</protein>
<dbReference type="EMBL" id="RJVU01062691">
    <property type="protein sequence ID" value="ROJ28360.1"/>
    <property type="molecule type" value="Genomic_DNA"/>
</dbReference>
<evidence type="ECO:0000256" key="1">
    <source>
        <dbReference type="SAM" id="MobiDB-lite"/>
    </source>
</evidence>
<evidence type="ECO:0000313" key="3">
    <source>
        <dbReference type="Proteomes" id="UP000281406"/>
    </source>
</evidence>
<evidence type="ECO:0000313" key="2">
    <source>
        <dbReference type="EMBL" id="ROJ28360.1"/>
    </source>
</evidence>
<feature type="region of interest" description="Disordered" evidence="1">
    <location>
        <begin position="1"/>
        <end position="20"/>
    </location>
</feature>
<dbReference type="AlphaFoldDB" id="A0A3N0XRB3"/>
<gene>
    <name evidence="2" type="ORF">DPX16_20851</name>
</gene>
<proteinExistence type="predicted"/>
<sequence length="107" mass="11734">MTSVSRRSVTLDCGSASGADQWSRCCCCESLSAAFTHSTAAHSALSIAALSPEKRDGFTLALNTWEIRFSSVLRESVSSREERKGVGYACEFSSRMIENVCQEKDKR</sequence>